<protein>
    <submittedName>
        <fullName evidence="1">Uncharacterized protein</fullName>
    </submittedName>
</protein>
<gene>
    <name evidence="1" type="ORF">AYP45_06995</name>
</gene>
<comment type="caution">
    <text evidence="1">The sequence shown here is derived from an EMBL/GenBank/DDBJ whole genome shotgun (WGS) entry which is preliminary data.</text>
</comment>
<organism evidence="1 2">
    <name type="scientific">Candidatus Brocadia carolinensis</name>
    <dbReference type="NCBI Taxonomy" id="1004156"/>
    <lineage>
        <taxon>Bacteria</taxon>
        <taxon>Pseudomonadati</taxon>
        <taxon>Planctomycetota</taxon>
        <taxon>Candidatus Brocadiia</taxon>
        <taxon>Candidatus Brocadiales</taxon>
        <taxon>Candidatus Brocadiaceae</taxon>
        <taxon>Candidatus Brocadia</taxon>
    </lineage>
</organism>
<dbReference type="AlphaFoldDB" id="A0A1V4AUF8"/>
<accession>A0A1V4AUF8</accession>
<dbReference type="Proteomes" id="UP000189681">
    <property type="component" value="Unassembled WGS sequence"/>
</dbReference>
<evidence type="ECO:0000313" key="1">
    <source>
        <dbReference type="EMBL" id="OOP56758.1"/>
    </source>
</evidence>
<dbReference type="EMBL" id="AYTS01000061">
    <property type="protein sequence ID" value="OOP56758.1"/>
    <property type="molecule type" value="Genomic_DNA"/>
</dbReference>
<proteinExistence type="predicted"/>
<evidence type="ECO:0000313" key="2">
    <source>
        <dbReference type="Proteomes" id="UP000189681"/>
    </source>
</evidence>
<sequence>MRFIGRSSQGLCDSGFLKGAKDANDAVSQRGHNPGRMVRSGVGMVFTKGDVTDIAKAVFNAPIAAIQLANP</sequence>
<reference evidence="1 2" key="1">
    <citation type="journal article" date="2017" name="Water Res.">
        <title>Discovery and metagenomic analysis of an anammox bacterial enrichment related to Candidatus "Brocadia caroliniensis" in a full-scale glycerol-fed nitritation-denitritation separate centrate treatment process.</title>
        <authorList>
            <person name="Park H."/>
            <person name="Brotto A.C."/>
            <person name="van Loosdrecht M.C."/>
            <person name="Chandran K."/>
        </authorList>
    </citation>
    <scope>NUCLEOTIDE SEQUENCE [LARGE SCALE GENOMIC DNA]</scope>
    <source>
        <strain evidence="1">26THWARD</strain>
    </source>
</reference>
<name>A0A1V4AUF8_9BACT</name>